<feature type="chain" id="PRO_5023848165" description="EGF-like domain-containing protein" evidence="3">
    <location>
        <begin position="17"/>
        <end position="1383"/>
    </location>
</feature>
<dbReference type="SMART" id="SM00181">
    <property type="entry name" value="EGF"/>
    <property type="match status" value="8"/>
</dbReference>
<feature type="domain" description="EGF-like" evidence="4">
    <location>
        <begin position="995"/>
        <end position="1037"/>
    </location>
</feature>
<reference evidence="5 6" key="1">
    <citation type="submission" date="2019-03" db="EMBL/GenBank/DDBJ databases">
        <title>Single cell metagenomics reveals metabolic interactions within the superorganism composed of flagellate Streblomastix strix and complex community of Bacteroidetes bacteria on its surface.</title>
        <authorList>
            <person name="Treitli S.C."/>
            <person name="Kolisko M."/>
            <person name="Husnik F."/>
            <person name="Keeling P."/>
            <person name="Hampl V."/>
        </authorList>
    </citation>
    <scope>NUCLEOTIDE SEQUENCE [LARGE SCALE GENOMIC DNA]</scope>
    <source>
        <strain evidence="5">ST1C</strain>
    </source>
</reference>
<feature type="domain" description="EGF-like" evidence="4">
    <location>
        <begin position="786"/>
        <end position="828"/>
    </location>
</feature>
<sequence length="1383" mass="150202">MSFSILLISIVILSESFSLLHSETSQKHISTPSLHFETNLSPSCKSSNEPCSFNISNNYSGLDNSTQTAKTITSALSIACSDRYIITLMDATHFEYINISKTQSTPISITGGATQDEKSIRTSWTISAQSDNIIYLNNGEVTLHNLEFNYTKISSTILPAVCLIEASESRVYYKTLTVTSCVFNGLGLGSSNTVRTMIIAYYLDSLTLRDDVFQNAHITESRYAVYSVSNKTKTSFFVERSQFLNIQIEQATGLGALVITLAGTNQTAFINQCNFTNCSCISQDSISGAIYLSSNISSASQNQYIVSNNIFIGNSGHETGALYATGIPSRNSYVSNQFSDNKKYGSDQQGCDSSMLWPSYTETQTIIEAREKVSKLFEPSQSMSNFSLYFKFVVNSATDVEGYVNINPTIELCKSKELITSSCMCDPYSTSYSHDQCLNDKVCVVDIVNQNNITCPCLSTGDRRAGKGQCPAYCVKGNVTTNCTCDSNITGYTVQQCQQEKLCTFNLSNQTNATCPCLNTSDPRAGKGQCPAYCVKGKVDSTCVCDTNLTDYTFQQCQTEKKCITDLINQNNLSCPCLSTGDPRAGKGTCPAYCTAQDKPTTDCVCDSGPNASYPYSTCQSNKKCTASSNSTVPQDSCTCSSTNYPSGCKCPTDSSQLTNIPQNRCECLKTGDPRANGICPAYCVKGQVTANCECDTNSSSFPLSNCQTEKKCITDLINQNNITCPCLSTGDPRAGNDQCPAYCVKGQVTTNCTCNTNTPGYTVDQCQKEKLCVIDLINQANTTCPCLPTGDPRAGKGQCPAYCIKNQVNQSCVCDTNIPGYTVAQCQTEIKCKFDLANQTNATCPCLNTGDPRAGKGQCPAYCTSKDQPSSNCACDINSSSYPPSSCQSEKKCNVSSSSTVTKDSCTCSGSNHPTGCRCPSETTQLTGIPINQCECLSSGDPRAGSTCPAYCLNGQVNTSCVCDSNNASFPYTTCERDKACTINLVNQSNITCPCLSTGDPRAGLGQCPAYCIKGYANTTCACDTGSTSYPAAQCQKDKLCITDLLHQNITDCPCMTQSDPRAGGICPAYCTSKDELTLKCVCELGSTIYPQATCERDKLCVVDLIHQSTANCPCLEFNDPRGESVCKQTEIDPTDPIIPDPSEKDPETEQEQEGGTKQDDEKKTEKEESSSSSLIWIIFIVIGIIAIVAIIKKKMNKSQSETREKEQKDEIDDKNPMNKQKKQDKSRTRSKSMTNKDRPAQSRTKTRNKVHSVKDDDEDSSSSSSEIIKPFYKSAELDQSFKTASESHRGSINEADSESVVSILTLGDLNEKSSIQSSNGGLDQSQASSSYLWDMYKQYMPSDQRSQSNVESINTRGRKDAESPITQNSISSFESEKQENQ</sequence>
<feature type="domain" description="EGF-like" evidence="4">
    <location>
        <begin position="1055"/>
        <end position="1097"/>
    </location>
</feature>
<evidence type="ECO:0000313" key="5">
    <source>
        <dbReference type="EMBL" id="KAA6399552.1"/>
    </source>
</evidence>
<evidence type="ECO:0000259" key="4">
    <source>
        <dbReference type="SMART" id="SM00181"/>
    </source>
</evidence>
<feature type="compositionally biased region" description="Polar residues" evidence="1">
    <location>
        <begin position="1343"/>
        <end position="1357"/>
    </location>
</feature>
<dbReference type="SUPFAM" id="SSF51126">
    <property type="entry name" value="Pectin lyase-like"/>
    <property type="match status" value="1"/>
</dbReference>
<dbReference type="InterPro" id="IPR000742">
    <property type="entry name" value="EGF"/>
</dbReference>
<protein>
    <recommendedName>
        <fullName evidence="4">EGF-like domain-containing protein</fullName>
    </recommendedName>
</protein>
<evidence type="ECO:0000256" key="1">
    <source>
        <dbReference type="SAM" id="MobiDB-lite"/>
    </source>
</evidence>
<feature type="compositionally biased region" description="Polar residues" evidence="1">
    <location>
        <begin position="1366"/>
        <end position="1375"/>
    </location>
</feature>
<evidence type="ECO:0000313" key="6">
    <source>
        <dbReference type="Proteomes" id="UP000324800"/>
    </source>
</evidence>
<name>A0A5J4WY88_9EUKA</name>
<comment type="caution">
    <text evidence="5">The sequence shown here is derived from an EMBL/GenBank/DDBJ whole genome shotgun (WGS) entry which is preliminary data.</text>
</comment>
<evidence type="ECO:0000256" key="3">
    <source>
        <dbReference type="SAM" id="SignalP"/>
    </source>
</evidence>
<dbReference type="EMBL" id="SNRW01000728">
    <property type="protein sequence ID" value="KAA6399552.1"/>
    <property type="molecule type" value="Genomic_DNA"/>
</dbReference>
<feature type="domain" description="EGF-like" evidence="4">
    <location>
        <begin position="667"/>
        <end position="708"/>
    </location>
</feature>
<keyword evidence="3" id="KW-0732">Signal</keyword>
<gene>
    <name evidence="5" type="ORF">EZS28_004918</name>
</gene>
<accession>A0A5J4WY88</accession>
<evidence type="ECO:0000256" key="2">
    <source>
        <dbReference type="SAM" id="Phobius"/>
    </source>
</evidence>
<feature type="region of interest" description="Disordered" evidence="1">
    <location>
        <begin position="1127"/>
        <end position="1169"/>
    </location>
</feature>
<organism evidence="5 6">
    <name type="scientific">Streblomastix strix</name>
    <dbReference type="NCBI Taxonomy" id="222440"/>
    <lineage>
        <taxon>Eukaryota</taxon>
        <taxon>Metamonada</taxon>
        <taxon>Preaxostyla</taxon>
        <taxon>Oxymonadida</taxon>
        <taxon>Streblomastigidae</taxon>
        <taxon>Streblomastix</taxon>
    </lineage>
</organism>
<dbReference type="Proteomes" id="UP000324800">
    <property type="component" value="Unassembled WGS sequence"/>
</dbReference>
<feature type="region of interest" description="Disordered" evidence="1">
    <location>
        <begin position="1282"/>
        <end position="1302"/>
    </location>
</feature>
<keyword evidence="2" id="KW-1133">Transmembrane helix</keyword>
<feature type="region of interest" description="Disordered" evidence="1">
    <location>
        <begin position="1197"/>
        <end position="1269"/>
    </location>
</feature>
<feature type="compositionally biased region" description="Basic and acidic residues" evidence="1">
    <location>
        <begin position="1156"/>
        <end position="1169"/>
    </location>
</feature>
<keyword evidence="2" id="KW-0812">Transmembrane</keyword>
<feature type="domain" description="EGF-like" evidence="4">
    <location>
        <begin position="936"/>
        <end position="977"/>
    </location>
</feature>
<feature type="domain" description="EGF-like" evidence="4">
    <location>
        <begin position="726"/>
        <end position="768"/>
    </location>
</feature>
<feature type="region of interest" description="Disordered" evidence="1">
    <location>
        <begin position="1342"/>
        <end position="1383"/>
    </location>
</feature>
<feature type="domain" description="EGF-like" evidence="4">
    <location>
        <begin position="456"/>
        <end position="498"/>
    </location>
</feature>
<feature type="domain" description="EGF-like" evidence="4">
    <location>
        <begin position="516"/>
        <end position="558"/>
    </location>
</feature>
<feature type="compositionally biased region" description="Basic and acidic residues" evidence="1">
    <location>
        <begin position="1202"/>
        <end position="1229"/>
    </location>
</feature>
<proteinExistence type="predicted"/>
<feature type="signal peptide" evidence="3">
    <location>
        <begin position="1"/>
        <end position="16"/>
    </location>
</feature>
<keyword evidence="2" id="KW-0472">Membrane</keyword>
<dbReference type="InterPro" id="IPR011050">
    <property type="entry name" value="Pectin_lyase_fold/virulence"/>
</dbReference>
<feature type="transmembrane region" description="Helical" evidence="2">
    <location>
        <begin position="1175"/>
        <end position="1193"/>
    </location>
</feature>